<keyword evidence="6" id="KW-0812">Transmembrane</keyword>
<evidence type="ECO:0000259" key="7">
    <source>
        <dbReference type="PROSITE" id="PS50109"/>
    </source>
</evidence>
<evidence type="ECO:0000256" key="6">
    <source>
        <dbReference type="SAM" id="Phobius"/>
    </source>
</evidence>
<dbReference type="InterPro" id="IPR036097">
    <property type="entry name" value="HisK_dim/P_sf"/>
</dbReference>
<dbReference type="Pfam" id="PF08447">
    <property type="entry name" value="PAS_3"/>
    <property type="match status" value="1"/>
</dbReference>
<dbReference type="InterPro" id="IPR003594">
    <property type="entry name" value="HATPase_dom"/>
</dbReference>
<evidence type="ECO:0000256" key="1">
    <source>
        <dbReference type="ARBA" id="ARBA00000085"/>
    </source>
</evidence>
<dbReference type="Gene3D" id="3.30.450.20">
    <property type="entry name" value="PAS domain"/>
    <property type="match status" value="1"/>
</dbReference>
<dbReference type="InterPro" id="IPR000014">
    <property type="entry name" value="PAS"/>
</dbReference>
<evidence type="ECO:0000256" key="2">
    <source>
        <dbReference type="ARBA" id="ARBA00012438"/>
    </source>
</evidence>
<sequence>MEQIDNSDFLNISKDKYDEYLLLSNFFMISADLLCIAGFDGYFKRINPAVVKLLGYTEEELMAKPINDFVYSDDKNITNNSRKTVYDGILLSNFENRYVTKSGEIVWLAWTSMPSVEKKLVFAIAKDVTLKKRQEEERNLLIANLSKINKDLQSFTQMTSHDMRSPVNNILAISRLLDHAKIEDPKTAELVEILKSTSERLHHTINNFVDVMIKNDKVNVQLEELNLNAVVNTVTKSIGSLIINANAQLVSDFSAYDTIQFNKVYLESIFLNLFTNAIKYAKPNTAPLIKVTAVITNGVHQLIISDNGLGFDIAKVKDKIFGLYQVFHQHEDSKGLGLHLVHQHITSLGGKIEVESRLNEGTTFTISFKS</sequence>
<dbReference type="Pfam" id="PF02518">
    <property type="entry name" value="HATPase_c"/>
    <property type="match status" value="1"/>
</dbReference>
<keyword evidence="6" id="KW-0472">Membrane</keyword>
<dbReference type="CDD" id="cd00130">
    <property type="entry name" value="PAS"/>
    <property type="match status" value="1"/>
</dbReference>
<gene>
    <name evidence="9" type="ORF">GM921_01575</name>
</gene>
<keyword evidence="4" id="KW-0808">Transferase</keyword>
<dbReference type="CDD" id="cd00082">
    <property type="entry name" value="HisKA"/>
    <property type="match status" value="1"/>
</dbReference>
<dbReference type="SMART" id="SM00388">
    <property type="entry name" value="HisKA"/>
    <property type="match status" value="1"/>
</dbReference>
<dbReference type="AlphaFoldDB" id="A0A923DW54"/>
<dbReference type="NCBIfam" id="TIGR00229">
    <property type="entry name" value="sensory_box"/>
    <property type="match status" value="1"/>
</dbReference>
<evidence type="ECO:0000313" key="10">
    <source>
        <dbReference type="Proteomes" id="UP000601055"/>
    </source>
</evidence>
<keyword evidence="3" id="KW-0597">Phosphoprotein</keyword>
<evidence type="ECO:0000259" key="8">
    <source>
        <dbReference type="PROSITE" id="PS50112"/>
    </source>
</evidence>
<feature type="domain" description="Histidine kinase" evidence="7">
    <location>
        <begin position="158"/>
        <end position="370"/>
    </location>
</feature>
<comment type="caution">
    <text evidence="9">The sequence shown here is derived from an EMBL/GenBank/DDBJ whole genome shotgun (WGS) entry which is preliminary data.</text>
</comment>
<dbReference type="Gene3D" id="1.10.287.130">
    <property type="match status" value="1"/>
</dbReference>
<dbReference type="Gene3D" id="3.30.565.10">
    <property type="entry name" value="Histidine kinase-like ATPase, C-terminal domain"/>
    <property type="match status" value="1"/>
</dbReference>
<proteinExistence type="predicted"/>
<evidence type="ECO:0000313" key="9">
    <source>
        <dbReference type="EMBL" id="MBB2144161.1"/>
    </source>
</evidence>
<dbReference type="InterPro" id="IPR035965">
    <property type="entry name" value="PAS-like_dom_sf"/>
</dbReference>
<dbReference type="SUPFAM" id="SSF47384">
    <property type="entry name" value="Homodimeric domain of signal transducing histidine kinase"/>
    <property type="match status" value="1"/>
</dbReference>
<feature type="transmembrane region" description="Helical" evidence="6">
    <location>
        <begin position="20"/>
        <end position="43"/>
    </location>
</feature>
<dbReference type="InterPro" id="IPR003661">
    <property type="entry name" value="HisK_dim/P_dom"/>
</dbReference>
<dbReference type="SUPFAM" id="SSF55785">
    <property type="entry name" value="PYP-like sensor domain (PAS domain)"/>
    <property type="match status" value="1"/>
</dbReference>
<dbReference type="EC" id="2.7.13.3" evidence="2"/>
<dbReference type="EMBL" id="WNXD01000001">
    <property type="protein sequence ID" value="MBB2144161.1"/>
    <property type="molecule type" value="Genomic_DNA"/>
</dbReference>
<dbReference type="InterPro" id="IPR004358">
    <property type="entry name" value="Sig_transdc_His_kin-like_C"/>
</dbReference>
<dbReference type="PROSITE" id="PS50109">
    <property type="entry name" value="HIS_KIN"/>
    <property type="match status" value="1"/>
</dbReference>
<protein>
    <recommendedName>
        <fullName evidence="2">histidine kinase</fullName>
        <ecNumber evidence="2">2.7.13.3</ecNumber>
    </recommendedName>
</protein>
<dbReference type="PANTHER" id="PTHR43304">
    <property type="entry name" value="PHYTOCHROME-LIKE PROTEIN CPH1"/>
    <property type="match status" value="1"/>
</dbReference>
<feature type="domain" description="PAS" evidence="8">
    <location>
        <begin position="40"/>
        <end position="76"/>
    </location>
</feature>
<dbReference type="InterPro" id="IPR005467">
    <property type="entry name" value="His_kinase_dom"/>
</dbReference>
<dbReference type="Proteomes" id="UP000601055">
    <property type="component" value="Unassembled WGS sequence"/>
</dbReference>
<accession>A0A923DW54</accession>
<dbReference type="SMART" id="SM00091">
    <property type="entry name" value="PAS"/>
    <property type="match status" value="1"/>
</dbReference>
<keyword evidence="6" id="KW-1133">Transmembrane helix</keyword>
<dbReference type="SMART" id="SM00387">
    <property type="entry name" value="HATPase_c"/>
    <property type="match status" value="1"/>
</dbReference>
<dbReference type="PANTHER" id="PTHR43304:SF1">
    <property type="entry name" value="PAC DOMAIN-CONTAINING PROTEIN"/>
    <property type="match status" value="1"/>
</dbReference>
<reference evidence="9" key="1">
    <citation type="submission" date="2019-11" db="EMBL/GenBank/DDBJ databases">
        <title>Description of Pedobacter sp. LMG 31464T.</title>
        <authorList>
            <person name="Carlier A."/>
            <person name="Qi S."/>
            <person name="Vandamme P."/>
        </authorList>
    </citation>
    <scope>NUCLEOTIDE SEQUENCE</scope>
    <source>
        <strain evidence="9">LMG 31464</strain>
    </source>
</reference>
<dbReference type="InterPro" id="IPR052162">
    <property type="entry name" value="Sensor_kinase/Photoreceptor"/>
</dbReference>
<evidence type="ECO:0000256" key="4">
    <source>
        <dbReference type="ARBA" id="ARBA00022679"/>
    </source>
</evidence>
<name>A0A923DW54_9SPHI</name>
<evidence type="ECO:0000256" key="3">
    <source>
        <dbReference type="ARBA" id="ARBA00022553"/>
    </source>
</evidence>
<evidence type="ECO:0000256" key="5">
    <source>
        <dbReference type="ARBA" id="ARBA00022777"/>
    </source>
</evidence>
<comment type="catalytic activity">
    <reaction evidence="1">
        <text>ATP + protein L-histidine = ADP + protein N-phospho-L-histidine.</text>
        <dbReference type="EC" id="2.7.13.3"/>
    </reaction>
</comment>
<keyword evidence="5" id="KW-0418">Kinase</keyword>
<organism evidence="9 10">
    <name type="scientific">Pedobacter planticolens</name>
    <dbReference type="NCBI Taxonomy" id="2679964"/>
    <lineage>
        <taxon>Bacteria</taxon>
        <taxon>Pseudomonadati</taxon>
        <taxon>Bacteroidota</taxon>
        <taxon>Sphingobacteriia</taxon>
        <taxon>Sphingobacteriales</taxon>
        <taxon>Sphingobacteriaceae</taxon>
        <taxon>Pedobacter</taxon>
    </lineage>
</organism>
<dbReference type="PRINTS" id="PR00344">
    <property type="entry name" value="BCTRLSENSOR"/>
</dbReference>
<dbReference type="SUPFAM" id="SSF55874">
    <property type="entry name" value="ATPase domain of HSP90 chaperone/DNA topoisomerase II/histidine kinase"/>
    <property type="match status" value="1"/>
</dbReference>
<dbReference type="RefSeq" id="WP_182920858.1">
    <property type="nucleotide sequence ID" value="NZ_WNXD01000001.1"/>
</dbReference>
<dbReference type="PROSITE" id="PS50112">
    <property type="entry name" value="PAS"/>
    <property type="match status" value="1"/>
</dbReference>
<dbReference type="GO" id="GO:0000155">
    <property type="term" value="F:phosphorelay sensor kinase activity"/>
    <property type="evidence" value="ECO:0007669"/>
    <property type="project" value="InterPro"/>
</dbReference>
<dbReference type="InterPro" id="IPR036890">
    <property type="entry name" value="HATPase_C_sf"/>
</dbReference>
<dbReference type="InterPro" id="IPR013655">
    <property type="entry name" value="PAS_fold_3"/>
</dbReference>
<dbReference type="Pfam" id="PF00512">
    <property type="entry name" value="HisKA"/>
    <property type="match status" value="1"/>
</dbReference>
<keyword evidence="10" id="KW-1185">Reference proteome</keyword>